<sequence length="427" mass="47522">MSSDWQKVELSKLVNFQTGKLDSNAAEENGTYPFFTCSPTTLTINSYAFDCEAVLLAGNNASGIFPVKYFNGKFNAYQRTYVITPIDKQVVNPQWLYFRIQFVTNELQQMSVGTATKFLTKKILDAYEVALPSYEEQTRIADILWSIQNKIELNRQTNQTLEQIAQTLFKSWFVDFEPTRAKIAAKEAGASPEEIERVAMCVISGKTPDQLAQLPAETQQNLQTTAALFPDALVDSELGEIPEGWEILPLDGIAEIIMGQSPNGDSYNENGEGELLINGPVEFGEYHPKKIKWTTSPTKFSDDKDLIVCVRGSTTGRYVKSDGKYCLGRGVCAIRSKNNQQAFVDQLFKHCLEKLLTHATGSTFPSWNGPVLKNYKVNAAISELSANYSSLVQEFEDQISLNAVSIQDLSNLRDALLPKLLSGELAI</sequence>
<keyword evidence="5" id="KW-0540">Nuclease</keyword>
<keyword evidence="6" id="KW-1185">Reference proteome</keyword>
<dbReference type="Pfam" id="PF01420">
    <property type="entry name" value="Methylase_S"/>
    <property type="match status" value="2"/>
</dbReference>
<keyword evidence="3" id="KW-0238">DNA-binding</keyword>
<dbReference type="EMBL" id="JACOGA010000019">
    <property type="protein sequence ID" value="MBC3875521.1"/>
    <property type="molecule type" value="Genomic_DNA"/>
</dbReference>
<proteinExistence type="inferred from homology"/>
<dbReference type="GO" id="GO:0004519">
    <property type="term" value="F:endonuclease activity"/>
    <property type="evidence" value="ECO:0007669"/>
    <property type="project" value="UniProtKB-KW"/>
</dbReference>
<feature type="domain" description="Type I restriction modification DNA specificity" evidence="4">
    <location>
        <begin position="3"/>
        <end position="163"/>
    </location>
</feature>
<dbReference type="Gene3D" id="3.90.220.20">
    <property type="entry name" value="DNA methylase specificity domains"/>
    <property type="match status" value="2"/>
</dbReference>
<dbReference type="InterPro" id="IPR052021">
    <property type="entry name" value="Type-I_RS_S_subunit"/>
</dbReference>
<keyword evidence="2" id="KW-0680">Restriction system</keyword>
<name>A0ABR6YG23_9BURK</name>
<evidence type="ECO:0000313" key="6">
    <source>
        <dbReference type="Proteomes" id="UP000624279"/>
    </source>
</evidence>
<feature type="domain" description="Type I restriction modification DNA specificity" evidence="4">
    <location>
        <begin position="242"/>
        <end position="378"/>
    </location>
</feature>
<evidence type="ECO:0000256" key="3">
    <source>
        <dbReference type="ARBA" id="ARBA00023125"/>
    </source>
</evidence>
<dbReference type="SUPFAM" id="SSF116734">
    <property type="entry name" value="DNA methylase specificity domain"/>
    <property type="match status" value="2"/>
</dbReference>
<evidence type="ECO:0000313" key="5">
    <source>
        <dbReference type="EMBL" id="MBC3875521.1"/>
    </source>
</evidence>
<protein>
    <submittedName>
        <fullName evidence="5">Restriction endonuclease subunit S</fullName>
    </submittedName>
</protein>
<dbReference type="CDD" id="cd17496">
    <property type="entry name" value="RMtype1_S_BliBORF2384P-TRD1-CR1_like"/>
    <property type="match status" value="1"/>
</dbReference>
<evidence type="ECO:0000256" key="2">
    <source>
        <dbReference type="ARBA" id="ARBA00022747"/>
    </source>
</evidence>
<dbReference type="Proteomes" id="UP000624279">
    <property type="component" value="Unassembled WGS sequence"/>
</dbReference>
<evidence type="ECO:0000256" key="1">
    <source>
        <dbReference type="ARBA" id="ARBA00010923"/>
    </source>
</evidence>
<comment type="caution">
    <text evidence="5">The sequence shown here is derived from an EMBL/GenBank/DDBJ whole genome shotgun (WGS) entry which is preliminary data.</text>
</comment>
<keyword evidence="5" id="KW-0255">Endonuclease</keyword>
<accession>A0ABR6YG23</accession>
<dbReference type="InterPro" id="IPR000055">
    <property type="entry name" value="Restrct_endonuc_typeI_TRD"/>
</dbReference>
<comment type="similarity">
    <text evidence="1">Belongs to the type-I restriction system S methylase family.</text>
</comment>
<gene>
    <name evidence="5" type="ORF">H8K55_18165</name>
</gene>
<evidence type="ECO:0000259" key="4">
    <source>
        <dbReference type="Pfam" id="PF01420"/>
    </source>
</evidence>
<dbReference type="InterPro" id="IPR044946">
    <property type="entry name" value="Restrct_endonuc_typeI_TRD_sf"/>
</dbReference>
<dbReference type="PANTHER" id="PTHR30408">
    <property type="entry name" value="TYPE-1 RESTRICTION ENZYME ECOKI SPECIFICITY PROTEIN"/>
    <property type="match status" value="1"/>
</dbReference>
<keyword evidence="5" id="KW-0378">Hydrolase</keyword>
<reference evidence="5 6" key="1">
    <citation type="submission" date="2020-08" db="EMBL/GenBank/DDBJ databases">
        <title>Novel species isolated from subtropical streams in China.</title>
        <authorList>
            <person name="Lu H."/>
        </authorList>
    </citation>
    <scope>NUCLEOTIDE SEQUENCE [LARGE SCALE GENOMIC DNA]</scope>
    <source>
        <strain evidence="5 6">LX15W</strain>
    </source>
</reference>
<dbReference type="RefSeq" id="WP_186943483.1">
    <property type="nucleotide sequence ID" value="NZ_JACOGA010000019.1"/>
</dbReference>
<dbReference type="PANTHER" id="PTHR30408:SF13">
    <property type="entry name" value="TYPE I RESTRICTION ENZYME HINDI SPECIFICITY SUBUNIT"/>
    <property type="match status" value="1"/>
</dbReference>
<organism evidence="5 6">
    <name type="scientific">Undibacterium flavidum</name>
    <dbReference type="NCBI Taxonomy" id="2762297"/>
    <lineage>
        <taxon>Bacteria</taxon>
        <taxon>Pseudomonadati</taxon>
        <taxon>Pseudomonadota</taxon>
        <taxon>Betaproteobacteria</taxon>
        <taxon>Burkholderiales</taxon>
        <taxon>Oxalobacteraceae</taxon>
        <taxon>Undibacterium</taxon>
    </lineage>
</organism>